<keyword evidence="8" id="KW-0472">Membrane</keyword>
<dbReference type="Proteomes" id="UP001164746">
    <property type="component" value="Chromosome 1"/>
</dbReference>
<feature type="compositionally biased region" description="Polar residues" evidence="7">
    <location>
        <begin position="47"/>
        <end position="58"/>
    </location>
</feature>
<accession>A0ABY7DCC6</accession>
<organism evidence="11 12">
    <name type="scientific">Mya arenaria</name>
    <name type="common">Soft-shell clam</name>
    <dbReference type="NCBI Taxonomy" id="6604"/>
    <lineage>
        <taxon>Eukaryota</taxon>
        <taxon>Metazoa</taxon>
        <taxon>Spiralia</taxon>
        <taxon>Lophotrochozoa</taxon>
        <taxon>Mollusca</taxon>
        <taxon>Bivalvia</taxon>
        <taxon>Autobranchia</taxon>
        <taxon>Heteroconchia</taxon>
        <taxon>Euheterodonta</taxon>
        <taxon>Imparidentia</taxon>
        <taxon>Neoheterodontei</taxon>
        <taxon>Myida</taxon>
        <taxon>Myoidea</taxon>
        <taxon>Myidae</taxon>
        <taxon>Mya</taxon>
    </lineage>
</organism>
<dbReference type="PROSITE" id="PS00518">
    <property type="entry name" value="ZF_RING_1"/>
    <property type="match status" value="1"/>
</dbReference>
<dbReference type="PANTHER" id="PTHR23310:SF62">
    <property type="entry name" value="ACYL-COA BINDING PROTEIN 1, ISOFORM A"/>
    <property type="match status" value="1"/>
</dbReference>
<keyword evidence="2" id="KW-0479">Metal-binding</keyword>
<dbReference type="InterPro" id="IPR001841">
    <property type="entry name" value="Znf_RING"/>
</dbReference>
<evidence type="ECO:0000256" key="6">
    <source>
        <dbReference type="PROSITE-ProRule" id="PRU00175"/>
    </source>
</evidence>
<dbReference type="InterPro" id="IPR014352">
    <property type="entry name" value="FERM/acyl-CoA-bd_prot_sf"/>
</dbReference>
<evidence type="ECO:0000256" key="8">
    <source>
        <dbReference type="SAM" id="Phobius"/>
    </source>
</evidence>
<name>A0ABY7DCC6_MYAAR</name>
<keyword evidence="12" id="KW-1185">Reference proteome</keyword>
<evidence type="ECO:0000259" key="10">
    <source>
        <dbReference type="PROSITE" id="PS51228"/>
    </source>
</evidence>
<sequence>MECPICLDRFTRPRALPCQHTLCYECLNQLIQGDRRLLDADQPPNVPQSNPSVRVSTVPTTRPISSRIITIDQDVVLQHIAAERQFYQDISPTPEMPERIRFSIRRLLEKFFRDHYQENTTRVITSVVFLVVTFSRFIASSVKLASSCDKEQDVAVYLFVKSILGFLFWIAILKLKAKPTDAELLDLYALFKQASVGDVNTERPGMLDFKGKAKWDAWSAKKGNTLFNAKIQIVWCIN</sequence>
<dbReference type="SUPFAM" id="SSF57850">
    <property type="entry name" value="RING/U-box"/>
    <property type="match status" value="1"/>
</dbReference>
<dbReference type="InterPro" id="IPR022408">
    <property type="entry name" value="Acyl-CoA-binding_prot_CS"/>
</dbReference>
<evidence type="ECO:0000256" key="4">
    <source>
        <dbReference type="ARBA" id="ARBA00022833"/>
    </source>
</evidence>
<dbReference type="InterPro" id="IPR000582">
    <property type="entry name" value="Acyl-CoA-binding_protein"/>
</dbReference>
<dbReference type="SUPFAM" id="SSF47027">
    <property type="entry name" value="Acyl-CoA binding protein"/>
    <property type="match status" value="1"/>
</dbReference>
<dbReference type="InterPro" id="IPR027370">
    <property type="entry name" value="Znf-RING_euk"/>
</dbReference>
<keyword evidence="3 6" id="KW-0863">Zinc-finger</keyword>
<evidence type="ECO:0000259" key="9">
    <source>
        <dbReference type="PROSITE" id="PS50089"/>
    </source>
</evidence>
<dbReference type="Gene3D" id="1.20.80.10">
    <property type="match status" value="1"/>
</dbReference>
<feature type="region of interest" description="Disordered" evidence="7">
    <location>
        <begin position="38"/>
        <end position="58"/>
    </location>
</feature>
<evidence type="ECO:0000256" key="2">
    <source>
        <dbReference type="ARBA" id="ARBA00022723"/>
    </source>
</evidence>
<dbReference type="PRINTS" id="PR00689">
    <property type="entry name" value="ACOABINDINGP"/>
</dbReference>
<evidence type="ECO:0000256" key="7">
    <source>
        <dbReference type="SAM" id="MobiDB-lite"/>
    </source>
</evidence>
<gene>
    <name evidence="11" type="ORF">MAR_006883</name>
</gene>
<dbReference type="InterPro" id="IPR017907">
    <property type="entry name" value="Znf_RING_CS"/>
</dbReference>
<dbReference type="InterPro" id="IPR013083">
    <property type="entry name" value="Znf_RING/FYVE/PHD"/>
</dbReference>
<keyword evidence="4" id="KW-0862">Zinc</keyword>
<dbReference type="Pfam" id="PF00887">
    <property type="entry name" value="ACBP"/>
    <property type="match status" value="1"/>
</dbReference>
<feature type="domain" description="RING-type" evidence="9">
    <location>
        <begin position="3"/>
        <end position="29"/>
    </location>
</feature>
<comment type="similarity">
    <text evidence="1">Belongs to the ACBP family.</text>
</comment>
<evidence type="ECO:0000256" key="3">
    <source>
        <dbReference type="ARBA" id="ARBA00022771"/>
    </source>
</evidence>
<keyword evidence="8" id="KW-0812">Transmembrane</keyword>
<evidence type="ECO:0000256" key="5">
    <source>
        <dbReference type="ARBA" id="ARBA00023121"/>
    </source>
</evidence>
<dbReference type="Pfam" id="PF13445">
    <property type="entry name" value="zf-RING_UBOX"/>
    <property type="match status" value="1"/>
</dbReference>
<feature type="transmembrane region" description="Helical" evidence="8">
    <location>
        <begin position="123"/>
        <end position="142"/>
    </location>
</feature>
<dbReference type="Gene3D" id="3.30.40.10">
    <property type="entry name" value="Zinc/RING finger domain, C3HC4 (zinc finger)"/>
    <property type="match status" value="1"/>
</dbReference>
<proteinExistence type="inferred from homology"/>
<evidence type="ECO:0000313" key="12">
    <source>
        <dbReference type="Proteomes" id="UP001164746"/>
    </source>
</evidence>
<dbReference type="PANTHER" id="PTHR23310">
    <property type="entry name" value="ACYL-COA-BINDING PROTEIN, ACBP"/>
    <property type="match status" value="1"/>
</dbReference>
<feature type="domain" description="ACB" evidence="10">
    <location>
        <begin position="170"/>
        <end position="238"/>
    </location>
</feature>
<dbReference type="EMBL" id="CP111012">
    <property type="protein sequence ID" value="WAQ94412.1"/>
    <property type="molecule type" value="Genomic_DNA"/>
</dbReference>
<dbReference type="PROSITE" id="PS51228">
    <property type="entry name" value="ACB_2"/>
    <property type="match status" value="1"/>
</dbReference>
<feature type="transmembrane region" description="Helical" evidence="8">
    <location>
        <begin position="154"/>
        <end position="173"/>
    </location>
</feature>
<dbReference type="PROSITE" id="PS50089">
    <property type="entry name" value="ZF_RING_2"/>
    <property type="match status" value="1"/>
</dbReference>
<keyword evidence="5" id="KW-0446">Lipid-binding</keyword>
<protein>
    <submittedName>
        <fullName evidence="11">ACBP-like protein</fullName>
    </submittedName>
</protein>
<dbReference type="InterPro" id="IPR035984">
    <property type="entry name" value="Acyl-CoA-binding_sf"/>
</dbReference>
<dbReference type="PROSITE" id="PS00880">
    <property type="entry name" value="ACB_1"/>
    <property type="match status" value="1"/>
</dbReference>
<reference evidence="11" key="1">
    <citation type="submission" date="2022-11" db="EMBL/GenBank/DDBJ databases">
        <title>Centuries of genome instability and evolution in soft-shell clam transmissible cancer (bioRxiv).</title>
        <authorList>
            <person name="Hart S.F.M."/>
            <person name="Yonemitsu M.A."/>
            <person name="Giersch R.M."/>
            <person name="Beal B.F."/>
            <person name="Arriagada G."/>
            <person name="Davis B.W."/>
            <person name="Ostrander E.A."/>
            <person name="Goff S.P."/>
            <person name="Metzger M.J."/>
        </authorList>
    </citation>
    <scope>NUCLEOTIDE SEQUENCE</scope>
    <source>
        <strain evidence="11">MELC-2E11</strain>
        <tissue evidence="11">Siphon/mantle</tissue>
    </source>
</reference>
<keyword evidence="8" id="KW-1133">Transmembrane helix</keyword>
<dbReference type="SMART" id="SM00184">
    <property type="entry name" value="RING"/>
    <property type="match status" value="1"/>
</dbReference>
<evidence type="ECO:0000256" key="1">
    <source>
        <dbReference type="ARBA" id="ARBA00005567"/>
    </source>
</evidence>
<evidence type="ECO:0000313" key="11">
    <source>
        <dbReference type="EMBL" id="WAQ94412.1"/>
    </source>
</evidence>